<proteinExistence type="predicted"/>
<feature type="non-terminal residue" evidence="1">
    <location>
        <position position="64"/>
    </location>
</feature>
<dbReference type="Proteomes" id="UP001162501">
    <property type="component" value="Chromosome 9"/>
</dbReference>
<evidence type="ECO:0000313" key="2">
    <source>
        <dbReference type="Proteomes" id="UP001162501"/>
    </source>
</evidence>
<sequence>GFLYHGAVFLFQEYRIWLVILKFTWIGAGVYRLEHTSQGGNCFNSFLILIFRKTIYDSCGLMTV</sequence>
<reference evidence="1" key="2">
    <citation type="submission" date="2025-03" db="EMBL/GenBank/DDBJ databases">
        <authorList>
            <consortium name="ELIXIR-Norway"/>
            <consortium name="Elixir Norway"/>
        </authorList>
    </citation>
    <scope>NUCLEOTIDE SEQUENCE</scope>
</reference>
<name>A0AC60A988_RANTA</name>
<organism evidence="1 2">
    <name type="scientific">Rangifer tarandus platyrhynchus</name>
    <name type="common">Svalbard reindeer</name>
    <dbReference type="NCBI Taxonomy" id="3082113"/>
    <lineage>
        <taxon>Eukaryota</taxon>
        <taxon>Metazoa</taxon>
        <taxon>Chordata</taxon>
        <taxon>Craniata</taxon>
        <taxon>Vertebrata</taxon>
        <taxon>Euteleostomi</taxon>
        <taxon>Mammalia</taxon>
        <taxon>Eutheria</taxon>
        <taxon>Laurasiatheria</taxon>
        <taxon>Artiodactyla</taxon>
        <taxon>Ruminantia</taxon>
        <taxon>Pecora</taxon>
        <taxon>Cervidae</taxon>
        <taxon>Odocoileinae</taxon>
        <taxon>Rangifer</taxon>
    </lineage>
</organism>
<gene>
    <name evidence="1" type="ORF">MRATA1EN22A_LOCUS28326</name>
</gene>
<reference evidence="1" key="1">
    <citation type="submission" date="2023-05" db="EMBL/GenBank/DDBJ databases">
        <authorList>
            <consortium name="ELIXIR-Norway"/>
        </authorList>
    </citation>
    <scope>NUCLEOTIDE SEQUENCE</scope>
</reference>
<evidence type="ECO:0000313" key="1">
    <source>
        <dbReference type="EMBL" id="CAN0571552.1"/>
    </source>
</evidence>
<dbReference type="EMBL" id="OX596093">
    <property type="protein sequence ID" value="CAN0571552.1"/>
    <property type="molecule type" value="Genomic_DNA"/>
</dbReference>
<accession>A0AC60A988</accession>
<feature type="non-terminal residue" evidence="1">
    <location>
        <position position="1"/>
    </location>
</feature>
<protein>
    <submittedName>
        <fullName evidence="1">Uncharacterized protein</fullName>
    </submittedName>
</protein>